<evidence type="ECO:0000256" key="1">
    <source>
        <dbReference type="SAM" id="Phobius"/>
    </source>
</evidence>
<keyword evidence="1" id="KW-1133">Transmembrane helix</keyword>
<evidence type="ECO:0000313" key="2">
    <source>
        <dbReference type="EMBL" id="MBB6482725.1"/>
    </source>
</evidence>
<name>A0A841RF66_9SPIO</name>
<proteinExistence type="predicted"/>
<reference evidence="2 3" key="1">
    <citation type="submission" date="2020-08" db="EMBL/GenBank/DDBJ databases">
        <title>Genomic Encyclopedia of Type Strains, Phase IV (KMG-IV): sequencing the most valuable type-strain genomes for metagenomic binning, comparative biology and taxonomic classification.</title>
        <authorList>
            <person name="Goeker M."/>
        </authorList>
    </citation>
    <scope>NUCLEOTIDE SEQUENCE [LARGE SCALE GENOMIC DNA]</scope>
    <source>
        <strain evidence="2 3">DSM 2461</strain>
    </source>
</reference>
<organism evidence="2 3">
    <name type="scientific">Spirochaeta isovalerica</name>
    <dbReference type="NCBI Taxonomy" id="150"/>
    <lineage>
        <taxon>Bacteria</taxon>
        <taxon>Pseudomonadati</taxon>
        <taxon>Spirochaetota</taxon>
        <taxon>Spirochaetia</taxon>
        <taxon>Spirochaetales</taxon>
        <taxon>Spirochaetaceae</taxon>
        <taxon>Spirochaeta</taxon>
    </lineage>
</organism>
<dbReference type="RefSeq" id="WP_184748960.1">
    <property type="nucleotide sequence ID" value="NZ_JACHGJ010000019.1"/>
</dbReference>
<keyword evidence="3" id="KW-1185">Reference proteome</keyword>
<dbReference type="Proteomes" id="UP000587760">
    <property type="component" value="Unassembled WGS sequence"/>
</dbReference>
<keyword evidence="1" id="KW-0812">Transmembrane</keyword>
<keyword evidence="1" id="KW-0472">Membrane</keyword>
<evidence type="ECO:0000313" key="3">
    <source>
        <dbReference type="Proteomes" id="UP000587760"/>
    </source>
</evidence>
<sequence>MIIDNIVKIIEAISTVLWPIITLIIILLFKSDISTFLNRIKRGTLFGNEIELADEIDDLREVVSKSKNEIPEDRNPVDDYSQKIIEFSTQNPRTGLLELAIEIEKTVKNIMYSSGWYKSINIVSIPSSVDFLVKKGVIPKNTLSSLKIFWDVRNKIIHSRGKTSDQEIIKVIDIGLTLLRTLKIIPQTKHTVYNTNIEIYKNKECTIIDKDVVGIILEEKSPGKSITNYRIYPTKRRDYKVGLSLSWEWDMNTVFEDRYYIDPETHEKKCAWNSSAEFIGRDLEQL</sequence>
<feature type="transmembrane region" description="Helical" evidence="1">
    <location>
        <begin position="6"/>
        <end position="29"/>
    </location>
</feature>
<accession>A0A841RF66</accession>
<gene>
    <name evidence="2" type="ORF">HNR50_004430</name>
</gene>
<comment type="caution">
    <text evidence="2">The sequence shown here is derived from an EMBL/GenBank/DDBJ whole genome shotgun (WGS) entry which is preliminary data.</text>
</comment>
<protein>
    <recommendedName>
        <fullName evidence="4">DUF4145 domain-containing protein</fullName>
    </recommendedName>
</protein>
<evidence type="ECO:0008006" key="4">
    <source>
        <dbReference type="Google" id="ProtNLM"/>
    </source>
</evidence>
<dbReference type="EMBL" id="JACHGJ010000019">
    <property type="protein sequence ID" value="MBB6482725.1"/>
    <property type="molecule type" value="Genomic_DNA"/>
</dbReference>
<dbReference type="AlphaFoldDB" id="A0A841RF66"/>